<sequence length="196" mass="22683">HCMVKLEETFDPNNGSLIDKFDFERINSELELLARNQAAVNAIPYRPKDDSLWQEISKQGKELTDRPGKEFDQISQSIQEELESVTTYWRLIIVPMNVVTNFLVIIGLKIKLAFLRSLFCFSRERNSNYKNSIVLPTKPKLTQILNREGQGSVTKLNLIHFPIHLKTFPPHSHIKFSSFLPLGVSRIRYREAPIKC</sequence>
<proteinExistence type="predicted"/>
<gene>
    <name evidence="1" type="ORF">NOO_LOCUS10902</name>
</gene>
<protein>
    <submittedName>
        <fullName evidence="1">Uncharacterized protein</fullName>
    </submittedName>
</protein>
<dbReference type="Proteomes" id="UP000271087">
    <property type="component" value="Unassembled WGS sequence"/>
</dbReference>
<accession>A0A3P7K0S3</accession>
<evidence type="ECO:0000313" key="1">
    <source>
        <dbReference type="EMBL" id="VDM94629.1"/>
    </source>
</evidence>
<keyword evidence="2" id="KW-1185">Reference proteome</keyword>
<feature type="non-terminal residue" evidence="1">
    <location>
        <position position="1"/>
    </location>
</feature>
<organism evidence="1 2">
    <name type="scientific">Onchocerca ochengi</name>
    <name type="common">Filarial nematode worm</name>
    <dbReference type="NCBI Taxonomy" id="42157"/>
    <lineage>
        <taxon>Eukaryota</taxon>
        <taxon>Metazoa</taxon>
        <taxon>Ecdysozoa</taxon>
        <taxon>Nematoda</taxon>
        <taxon>Chromadorea</taxon>
        <taxon>Rhabditida</taxon>
        <taxon>Spirurina</taxon>
        <taxon>Spiruromorpha</taxon>
        <taxon>Filarioidea</taxon>
        <taxon>Onchocercidae</taxon>
        <taxon>Onchocerca</taxon>
    </lineage>
</organism>
<dbReference type="EMBL" id="UYRW01006843">
    <property type="protein sequence ID" value="VDM94629.1"/>
    <property type="molecule type" value="Genomic_DNA"/>
</dbReference>
<dbReference type="OrthoDB" id="10491441at2759"/>
<dbReference type="AlphaFoldDB" id="A0A3P7K0S3"/>
<evidence type="ECO:0000313" key="2">
    <source>
        <dbReference type="Proteomes" id="UP000271087"/>
    </source>
</evidence>
<reference evidence="1 2" key="1">
    <citation type="submission" date="2018-08" db="EMBL/GenBank/DDBJ databases">
        <authorList>
            <person name="Laetsch R D."/>
            <person name="Stevens L."/>
            <person name="Kumar S."/>
            <person name="Blaxter L. M."/>
        </authorList>
    </citation>
    <scope>NUCLEOTIDE SEQUENCE [LARGE SCALE GENOMIC DNA]</scope>
</reference>
<name>A0A3P7K0S3_ONCOC</name>